<keyword evidence="3" id="KW-1185">Reference proteome</keyword>
<keyword evidence="1" id="KW-0812">Transmembrane</keyword>
<dbReference type="OrthoDB" id="582306at2"/>
<comment type="caution">
    <text evidence="2">The sequence shown here is derived from an EMBL/GenBank/DDBJ whole genome shotgun (WGS) entry which is preliminary data.</text>
</comment>
<name>A0A317KHB6_9ACTN</name>
<reference evidence="3" key="1">
    <citation type="submission" date="2018-05" db="EMBL/GenBank/DDBJ databases">
        <title>Micromonospora globispora sp. nov. and Micromonospora rugosa sp. nov., isolated from marine sediment.</title>
        <authorList>
            <person name="Carro L."/>
            <person name="Aysel V."/>
            <person name="Cetin D."/>
            <person name="Igual J.M."/>
            <person name="Klenk H.-P."/>
            <person name="Trujillo M.E."/>
            <person name="Sahin N."/>
        </authorList>
    </citation>
    <scope>NUCLEOTIDE SEQUENCE [LARGE SCALE GENOMIC DNA]</scope>
    <source>
        <strain evidence="3">S2904</strain>
    </source>
</reference>
<keyword evidence="1" id="KW-0472">Membrane</keyword>
<feature type="transmembrane region" description="Helical" evidence="1">
    <location>
        <begin position="20"/>
        <end position="39"/>
    </location>
</feature>
<proteinExistence type="predicted"/>
<feature type="transmembrane region" description="Helical" evidence="1">
    <location>
        <begin position="200"/>
        <end position="219"/>
    </location>
</feature>
<feature type="transmembrane region" description="Helical" evidence="1">
    <location>
        <begin position="170"/>
        <end position="188"/>
    </location>
</feature>
<organism evidence="2 3">
    <name type="scientific">Micromonospora globispora</name>
    <dbReference type="NCBI Taxonomy" id="1450148"/>
    <lineage>
        <taxon>Bacteria</taxon>
        <taxon>Bacillati</taxon>
        <taxon>Actinomycetota</taxon>
        <taxon>Actinomycetes</taxon>
        <taxon>Micromonosporales</taxon>
        <taxon>Micromonosporaceae</taxon>
        <taxon>Micromonospora</taxon>
    </lineage>
</organism>
<evidence type="ECO:0000256" key="1">
    <source>
        <dbReference type="SAM" id="Phobius"/>
    </source>
</evidence>
<dbReference type="RefSeq" id="WP_109943026.1">
    <property type="nucleotide sequence ID" value="NZ_QGSV01000060.1"/>
</dbReference>
<feature type="transmembrane region" description="Helical" evidence="1">
    <location>
        <begin position="255"/>
        <end position="276"/>
    </location>
</feature>
<accession>A0A317KHB6</accession>
<protein>
    <submittedName>
        <fullName evidence="2">Uncharacterized protein</fullName>
    </submittedName>
</protein>
<dbReference type="Proteomes" id="UP000245683">
    <property type="component" value="Unassembled WGS sequence"/>
</dbReference>
<gene>
    <name evidence="2" type="ORF">DLJ46_02460</name>
</gene>
<dbReference type="EMBL" id="QGSV01000060">
    <property type="protein sequence ID" value="PWU52696.1"/>
    <property type="molecule type" value="Genomic_DNA"/>
</dbReference>
<feature type="transmembrane region" description="Helical" evidence="1">
    <location>
        <begin position="89"/>
        <end position="107"/>
    </location>
</feature>
<evidence type="ECO:0000313" key="2">
    <source>
        <dbReference type="EMBL" id="PWU52696.1"/>
    </source>
</evidence>
<keyword evidence="1" id="KW-1133">Transmembrane helix</keyword>
<dbReference type="AlphaFoldDB" id="A0A317KHB6"/>
<sequence>MTETTVRVPKQRDRGGRRLARHLAEMVVAMVVGMLLLDPLWRVAGTLLDGADTLARPDVGALVMATDMSLGMAAWMWHRGHGRAATAQMVAAMYVPYLLLLPPWWAGLVGDNALMLGGHLLMLPAMVLVALCHRHAHPAPRPRHPLVAAVVRRWPTGLALLMAVDLWIEPTVLSPWTLLVLPAGYLLIGSWRRQWRDRRLLAVQLAGLAAWAGLAVAAVVGPDDLTGALVAAGWLGHAGWDLAHHRTGRVVPRGYAEWCGVLDAVVGVNVALALLLG</sequence>
<evidence type="ECO:0000313" key="3">
    <source>
        <dbReference type="Proteomes" id="UP000245683"/>
    </source>
</evidence>
<feature type="transmembrane region" description="Helical" evidence="1">
    <location>
        <begin position="59"/>
        <end position="77"/>
    </location>
</feature>